<gene>
    <name evidence="4" type="ORF">BLA15945_06149</name>
</gene>
<dbReference type="GO" id="GO:0016853">
    <property type="term" value="F:isomerase activity"/>
    <property type="evidence" value="ECO:0007669"/>
    <property type="project" value="UniProtKB-KW"/>
</dbReference>
<evidence type="ECO:0000313" key="5">
    <source>
        <dbReference type="Proteomes" id="UP000494174"/>
    </source>
</evidence>
<sequence length="65" mass="7075">MPVVRVSWLAGKEASAKKAVAAEITESLFRHAGIEPRHTFVIFEDVPASDWAIAGELCAEQLRPA</sequence>
<dbReference type="SUPFAM" id="SSF55331">
    <property type="entry name" value="Tautomerase/MIF"/>
    <property type="match status" value="1"/>
</dbReference>
<dbReference type="PANTHER" id="PTHR35530:SF2">
    <property type="entry name" value="BSL4019 PROTEIN"/>
    <property type="match status" value="1"/>
</dbReference>
<dbReference type="Gene3D" id="3.30.429.10">
    <property type="entry name" value="Macrophage Migration Inhibitory Factor"/>
    <property type="match status" value="1"/>
</dbReference>
<feature type="domain" description="4-oxalocrotonate tautomerase-like" evidence="3">
    <location>
        <begin position="2"/>
        <end position="58"/>
    </location>
</feature>
<dbReference type="EMBL" id="CABVPU010000031">
    <property type="protein sequence ID" value="VWC25617.1"/>
    <property type="molecule type" value="Genomic_DNA"/>
</dbReference>
<dbReference type="InterPro" id="IPR004370">
    <property type="entry name" value="4-OT-like_dom"/>
</dbReference>
<dbReference type="PANTHER" id="PTHR35530">
    <property type="entry name" value="TAUTOMERASE-RELATED"/>
    <property type="match status" value="1"/>
</dbReference>
<accession>A0A6P2MC39</accession>
<protein>
    <recommendedName>
        <fullName evidence="3">4-oxalocrotonate tautomerase-like domain-containing protein</fullName>
    </recommendedName>
</protein>
<keyword evidence="2" id="KW-0413">Isomerase</keyword>
<dbReference type="AlphaFoldDB" id="A0A6P2MC39"/>
<dbReference type="InterPro" id="IPR014347">
    <property type="entry name" value="Tautomerase/MIF_sf"/>
</dbReference>
<organism evidence="4 5">
    <name type="scientific">Burkholderia lata (strain ATCC 17760 / DSM 23089 / LMG 22485 / NCIMB 9086 / R18194 / 383)</name>
    <dbReference type="NCBI Taxonomy" id="482957"/>
    <lineage>
        <taxon>Bacteria</taxon>
        <taxon>Pseudomonadati</taxon>
        <taxon>Pseudomonadota</taxon>
        <taxon>Betaproteobacteria</taxon>
        <taxon>Burkholderiales</taxon>
        <taxon>Burkholderiaceae</taxon>
        <taxon>Burkholderia</taxon>
        <taxon>Burkholderia cepacia complex</taxon>
    </lineage>
</organism>
<evidence type="ECO:0000259" key="3">
    <source>
        <dbReference type="Pfam" id="PF01361"/>
    </source>
</evidence>
<evidence type="ECO:0000313" key="4">
    <source>
        <dbReference type="EMBL" id="VWC25617.1"/>
    </source>
</evidence>
<dbReference type="RefSeq" id="WP_174972405.1">
    <property type="nucleotide sequence ID" value="NZ_CABVPS010000013.1"/>
</dbReference>
<reference evidence="4 5" key="1">
    <citation type="submission" date="2019-09" db="EMBL/GenBank/DDBJ databases">
        <authorList>
            <person name="Depoorter E."/>
        </authorList>
    </citation>
    <scope>NUCLEOTIDE SEQUENCE [LARGE SCALE GENOMIC DNA]</scope>
    <source>
        <strain evidence="4">R-15945</strain>
    </source>
</reference>
<dbReference type="Proteomes" id="UP000494174">
    <property type="component" value="Unassembled WGS sequence"/>
</dbReference>
<proteinExistence type="inferred from homology"/>
<evidence type="ECO:0000256" key="1">
    <source>
        <dbReference type="ARBA" id="ARBA00006723"/>
    </source>
</evidence>
<dbReference type="Pfam" id="PF01361">
    <property type="entry name" value="Tautomerase"/>
    <property type="match status" value="1"/>
</dbReference>
<name>A0A6P2MC39_BURL3</name>
<comment type="similarity">
    <text evidence="1">Belongs to the 4-oxalocrotonate tautomerase family.</text>
</comment>
<evidence type="ECO:0000256" key="2">
    <source>
        <dbReference type="ARBA" id="ARBA00023235"/>
    </source>
</evidence>